<dbReference type="EMBL" id="JACHHQ010000003">
    <property type="protein sequence ID" value="MBB5199968.1"/>
    <property type="molecule type" value="Genomic_DNA"/>
</dbReference>
<dbReference type="InterPro" id="IPR004843">
    <property type="entry name" value="Calcineurin-like_PHP"/>
</dbReference>
<dbReference type="GO" id="GO:0046872">
    <property type="term" value="F:metal ion binding"/>
    <property type="evidence" value="ECO:0007669"/>
    <property type="project" value="UniProtKB-KW"/>
</dbReference>
<dbReference type="InterPro" id="IPR029052">
    <property type="entry name" value="Metallo-depent_PP-like"/>
</dbReference>
<evidence type="ECO:0000313" key="6">
    <source>
        <dbReference type="EMBL" id="MBB5199968.1"/>
    </source>
</evidence>
<dbReference type="Pfam" id="PF00149">
    <property type="entry name" value="Metallophos"/>
    <property type="match status" value="1"/>
</dbReference>
<dbReference type="InterPro" id="IPR050884">
    <property type="entry name" value="CNP_phosphodiesterase-III"/>
</dbReference>
<keyword evidence="1" id="KW-0479">Metal-binding</keyword>
<dbReference type="Proteomes" id="UP000571084">
    <property type="component" value="Unassembled WGS sequence"/>
</dbReference>
<keyword evidence="7" id="KW-1185">Reference proteome</keyword>
<dbReference type="SUPFAM" id="SSF56300">
    <property type="entry name" value="Metallo-dependent phosphatases"/>
    <property type="match status" value="1"/>
</dbReference>
<evidence type="ECO:0000256" key="3">
    <source>
        <dbReference type="ARBA" id="ARBA00023004"/>
    </source>
</evidence>
<keyword evidence="2" id="KW-0378">Hydrolase</keyword>
<keyword evidence="3" id="KW-0408">Iron</keyword>
<sequence>MKNKNVINILQITDMHLFSDKAATLHGNCTYKSFSNTVDHIISCYNEKFDIAIVTGDVSQDESLESYALALHQLERLGVPIYWIFGNHDDEYKIKSIFNTSRVLKQLTKITTGFWDFISLNTSRPGTAKGYIDSADFSIFAENVKISQLAGKNIAIIMHHHPYPVNTPLVDECMLQNDENFFRLITETEQIKLIICGHVHGDYKILNKNHVLETCPATCFQWNKGTDNVEIENRSGFKIHRFNKKSHRSSTIFI</sequence>
<dbReference type="PANTHER" id="PTHR42988">
    <property type="entry name" value="PHOSPHOHYDROLASE"/>
    <property type="match status" value="1"/>
</dbReference>
<reference evidence="6 7" key="1">
    <citation type="submission" date="2020-08" db="EMBL/GenBank/DDBJ databases">
        <title>Genomic Encyclopedia of Type Strains, Phase IV (KMG-IV): sequencing the most valuable type-strain genomes for metagenomic binning, comparative biology and taxonomic classification.</title>
        <authorList>
            <person name="Goeker M."/>
        </authorList>
    </citation>
    <scope>NUCLEOTIDE SEQUENCE [LARGE SCALE GENOMIC DNA]</scope>
    <source>
        <strain evidence="6 7">DSM 23240</strain>
    </source>
</reference>
<evidence type="ECO:0000313" key="7">
    <source>
        <dbReference type="Proteomes" id="UP000571084"/>
    </source>
</evidence>
<dbReference type="PANTHER" id="PTHR42988:SF2">
    <property type="entry name" value="CYCLIC NUCLEOTIDE PHOSPHODIESTERASE CBUA0032-RELATED"/>
    <property type="match status" value="1"/>
</dbReference>
<dbReference type="Gene3D" id="3.60.21.10">
    <property type="match status" value="1"/>
</dbReference>
<comment type="caution">
    <text evidence="6">The sequence shown here is derived from an EMBL/GenBank/DDBJ whole genome shotgun (WGS) entry which is preliminary data.</text>
</comment>
<proteinExistence type="inferred from homology"/>
<evidence type="ECO:0000256" key="1">
    <source>
        <dbReference type="ARBA" id="ARBA00022723"/>
    </source>
</evidence>
<organism evidence="6 7">
    <name type="scientific">Glaciimonas immobilis</name>
    <dbReference type="NCBI Taxonomy" id="728004"/>
    <lineage>
        <taxon>Bacteria</taxon>
        <taxon>Pseudomonadati</taxon>
        <taxon>Pseudomonadota</taxon>
        <taxon>Betaproteobacteria</taxon>
        <taxon>Burkholderiales</taxon>
        <taxon>Oxalobacteraceae</taxon>
        <taxon>Glaciimonas</taxon>
    </lineage>
</organism>
<name>A0A840RSH4_9BURK</name>
<evidence type="ECO:0000256" key="2">
    <source>
        <dbReference type="ARBA" id="ARBA00022801"/>
    </source>
</evidence>
<accession>A0A840RSH4</accession>
<feature type="domain" description="Calcineurin-like phosphoesterase" evidence="5">
    <location>
        <begin position="8"/>
        <end position="201"/>
    </location>
</feature>
<comment type="similarity">
    <text evidence="4">Belongs to the cyclic nucleotide phosphodiesterase class-III family.</text>
</comment>
<dbReference type="GO" id="GO:0016787">
    <property type="term" value="F:hydrolase activity"/>
    <property type="evidence" value="ECO:0007669"/>
    <property type="project" value="UniProtKB-KW"/>
</dbReference>
<dbReference type="AlphaFoldDB" id="A0A840RSH4"/>
<protein>
    <submittedName>
        <fullName evidence="6">Icc protein</fullName>
    </submittedName>
</protein>
<dbReference type="RefSeq" id="WP_168056311.1">
    <property type="nucleotide sequence ID" value="NZ_JAAOZT010000009.1"/>
</dbReference>
<gene>
    <name evidence="6" type="ORF">HNR39_001800</name>
</gene>
<evidence type="ECO:0000259" key="5">
    <source>
        <dbReference type="Pfam" id="PF00149"/>
    </source>
</evidence>
<evidence type="ECO:0000256" key="4">
    <source>
        <dbReference type="ARBA" id="ARBA00025742"/>
    </source>
</evidence>